<name>A0AAN8FYX9_PATCE</name>
<evidence type="ECO:0000259" key="6">
    <source>
        <dbReference type="PROSITE" id="PS50950"/>
    </source>
</evidence>
<evidence type="ECO:0000256" key="1">
    <source>
        <dbReference type="ARBA" id="ARBA00022723"/>
    </source>
</evidence>
<feature type="domain" description="THAP-type" evidence="6">
    <location>
        <begin position="18"/>
        <end position="93"/>
    </location>
</feature>
<proteinExistence type="predicted"/>
<evidence type="ECO:0000256" key="4">
    <source>
        <dbReference type="ARBA" id="ARBA00023125"/>
    </source>
</evidence>
<dbReference type="InterPro" id="IPR006612">
    <property type="entry name" value="THAP_Znf"/>
</dbReference>
<accession>A0AAN8FYX9</accession>
<keyword evidence="4 5" id="KW-0238">DNA-binding</keyword>
<dbReference type="InterPro" id="IPR027805">
    <property type="entry name" value="Transposase_HTH_dom"/>
</dbReference>
<evidence type="ECO:0000313" key="8">
    <source>
        <dbReference type="Proteomes" id="UP001347796"/>
    </source>
</evidence>
<dbReference type="GO" id="GO:0008270">
    <property type="term" value="F:zinc ion binding"/>
    <property type="evidence" value="ECO:0007669"/>
    <property type="project" value="UniProtKB-KW"/>
</dbReference>
<keyword evidence="1" id="KW-0479">Metal-binding</keyword>
<dbReference type="PANTHER" id="PTHR23080">
    <property type="entry name" value="THAP DOMAIN PROTEIN"/>
    <property type="match status" value="1"/>
</dbReference>
<dbReference type="GO" id="GO:0003677">
    <property type="term" value="F:DNA binding"/>
    <property type="evidence" value="ECO:0007669"/>
    <property type="project" value="UniProtKB-UniRule"/>
</dbReference>
<evidence type="ECO:0000256" key="2">
    <source>
        <dbReference type="ARBA" id="ARBA00022771"/>
    </source>
</evidence>
<dbReference type="SUPFAM" id="SSF57716">
    <property type="entry name" value="Glucocorticoid receptor-like (DNA-binding domain)"/>
    <property type="match status" value="1"/>
</dbReference>
<dbReference type="SMART" id="SM00980">
    <property type="entry name" value="THAP"/>
    <property type="match status" value="1"/>
</dbReference>
<evidence type="ECO:0000256" key="5">
    <source>
        <dbReference type="PROSITE-ProRule" id="PRU00309"/>
    </source>
</evidence>
<keyword evidence="2 5" id="KW-0863">Zinc-finger</keyword>
<gene>
    <name evidence="7" type="ORF">SNE40_021160</name>
</gene>
<protein>
    <recommendedName>
        <fullName evidence="6">THAP-type domain-containing protein</fullName>
    </recommendedName>
</protein>
<comment type="caution">
    <text evidence="7">The sequence shown here is derived from an EMBL/GenBank/DDBJ whole genome shotgun (WGS) entry which is preliminary data.</text>
</comment>
<dbReference type="AlphaFoldDB" id="A0AAN8FYX9"/>
<dbReference type="Pfam" id="PF05485">
    <property type="entry name" value="THAP"/>
    <property type="match status" value="1"/>
</dbReference>
<evidence type="ECO:0000256" key="3">
    <source>
        <dbReference type="ARBA" id="ARBA00022833"/>
    </source>
</evidence>
<dbReference type="EMBL" id="JAZGQO010000018">
    <property type="protein sequence ID" value="KAK6167052.1"/>
    <property type="molecule type" value="Genomic_DNA"/>
</dbReference>
<organism evidence="7 8">
    <name type="scientific">Patella caerulea</name>
    <name type="common">Rayed Mediterranean limpet</name>
    <dbReference type="NCBI Taxonomy" id="87958"/>
    <lineage>
        <taxon>Eukaryota</taxon>
        <taxon>Metazoa</taxon>
        <taxon>Spiralia</taxon>
        <taxon>Lophotrochozoa</taxon>
        <taxon>Mollusca</taxon>
        <taxon>Gastropoda</taxon>
        <taxon>Patellogastropoda</taxon>
        <taxon>Patelloidea</taxon>
        <taxon>Patellidae</taxon>
        <taxon>Patella</taxon>
    </lineage>
</organism>
<dbReference type="PROSITE" id="PS50950">
    <property type="entry name" value="ZF_THAP"/>
    <property type="match status" value="1"/>
</dbReference>
<keyword evidence="3" id="KW-0862">Zinc</keyword>
<evidence type="ECO:0000313" key="7">
    <source>
        <dbReference type="EMBL" id="KAK6167052.1"/>
    </source>
</evidence>
<dbReference type="InterPro" id="IPR038441">
    <property type="entry name" value="THAP_Znf_sf"/>
</dbReference>
<dbReference type="Gene3D" id="6.20.210.20">
    <property type="entry name" value="THAP domain"/>
    <property type="match status" value="1"/>
</dbReference>
<reference evidence="7 8" key="1">
    <citation type="submission" date="2024-01" db="EMBL/GenBank/DDBJ databases">
        <title>The genome of the rayed Mediterranean limpet Patella caerulea (Linnaeus, 1758).</title>
        <authorList>
            <person name="Anh-Thu Weber A."/>
            <person name="Halstead-Nussloch G."/>
        </authorList>
    </citation>
    <scope>NUCLEOTIDE SEQUENCE [LARGE SCALE GENOMIC DNA]</scope>
    <source>
        <strain evidence="7">AATW-2023a</strain>
        <tissue evidence="7">Whole specimen</tissue>
    </source>
</reference>
<keyword evidence="8" id="KW-1185">Reference proteome</keyword>
<dbReference type="Pfam" id="PF13613">
    <property type="entry name" value="HTH_Tnp_4"/>
    <property type="match status" value="1"/>
</dbReference>
<dbReference type="Proteomes" id="UP001347796">
    <property type="component" value="Unassembled WGS sequence"/>
</dbReference>
<sequence>MENASSLSLSNVPKSTEKKRHYCCVCSNYAGKIVEERNVRLHRFPAKQELRRVWIRRIKLCYGQYVYSANDRLCSYHFSNGEKTGKNEVPSIFEGKTFNSSMLGDEHEAVLSDLTNVATEDGDVYKPGPSFKQTGYSSIHASVSLHDYCKQHVTPEYISNAFNKCNQTDVVNQTDMSTQTLKISVDVSSQTDFVHIFKNNPLLLNTQPKTTCDAKLQTSKPDLTIEDIQASDEQVMFYTGLPNSGTFYAMFDEMDDIYADGNRGRRRTLRTIDEFCLVLMRLRLGLLLEDLAGRFKISKSTCSKIVSR</sequence>